<dbReference type="InterPro" id="IPR016187">
    <property type="entry name" value="CTDL_fold"/>
</dbReference>
<dbReference type="Proteomes" id="UP001595625">
    <property type="component" value="Unassembled WGS sequence"/>
</dbReference>
<name>A0ABV7KLK3_PLAOK</name>
<dbReference type="SUPFAM" id="SSF56436">
    <property type="entry name" value="C-type lectin-like"/>
    <property type="match status" value="1"/>
</dbReference>
<evidence type="ECO:0000313" key="3">
    <source>
        <dbReference type="Proteomes" id="UP001595625"/>
    </source>
</evidence>
<dbReference type="RefSeq" id="WP_117313110.1">
    <property type="nucleotide sequence ID" value="NZ_JBHRUJ010000004.1"/>
</dbReference>
<evidence type="ECO:0000259" key="1">
    <source>
        <dbReference type="Pfam" id="PF03781"/>
    </source>
</evidence>
<dbReference type="InterPro" id="IPR051043">
    <property type="entry name" value="Sulfatase_Mod_Factor_Kinase"/>
</dbReference>
<dbReference type="PANTHER" id="PTHR23150">
    <property type="entry name" value="SULFATASE MODIFYING FACTOR 1, 2"/>
    <property type="match status" value="1"/>
</dbReference>
<dbReference type="Gene3D" id="3.90.1580.10">
    <property type="entry name" value="paralog of FGE (formylglycine-generating enzyme)"/>
    <property type="match status" value="1"/>
</dbReference>
<proteinExistence type="predicted"/>
<comment type="caution">
    <text evidence="2">The sequence shown here is derived from an EMBL/GenBank/DDBJ whole genome shotgun (WGS) entry which is preliminary data.</text>
</comment>
<evidence type="ECO:0000313" key="2">
    <source>
        <dbReference type="EMBL" id="MFC3210301.1"/>
    </source>
</evidence>
<keyword evidence="3" id="KW-1185">Reference proteome</keyword>
<gene>
    <name evidence="2" type="ORF">ACFOEJ_04320</name>
</gene>
<organism evidence="2 3">
    <name type="scientific">Planomicrobium okeanokoites</name>
    <name type="common">Planococcus okeanokoites</name>
    <name type="synonym">Flavobacterium okeanokoites</name>
    <dbReference type="NCBI Taxonomy" id="244"/>
    <lineage>
        <taxon>Bacteria</taxon>
        <taxon>Bacillati</taxon>
        <taxon>Bacillota</taxon>
        <taxon>Bacilli</taxon>
        <taxon>Bacillales</taxon>
        <taxon>Caryophanaceae</taxon>
        <taxon>Planomicrobium</taxon>
    </lineage>
</organism>
<accession>A0ABV7KLK3</accession>
<feature type="domain" description="Sulfatase-modifying factor enzyme-like" evidence="1">
    <location>
        <begin position="41"/>
        <end position="312"/>
    </location>
</feature>
<dbReference type="PANTHER" id="PTHR23150:SF19">
    <property type="entry name" value="FORMYLGLYCINE-GENERATING ENZYME"/>
    <property type="match status" value="1"/>
</dbReference>
<dbReference type="InterPro" id="IPR042095">
    <property type="entry name" value="SUMF_sf"/>
</dbReference>
<sequence length="321" mass="36647">MEQNQATCCSASRQDFETTKKSDEMDGFPSIRQKKKLRFHEKMVRIEGGSFLMGTDDEDGFPADHEGPVREENVKPFLLDSHTVTNEEFAQFVKETGYITEAERFGWSFVFYKFIDRDIQVEVQQVAATPWWFAVEQAYWHQPEGPDSSIEDRMDHPVIHVSWNDAQAFASWAGKRLPSESEWEFAARGGLVQQKYPWGNELTPNGQHYCNIWQGAFPNTNTMEDGYIGTAPAVSFPRNGFGLYNMAGNVWEWCSDPFAPQNDKESSQENIHRAMRGGSYLCHESYCNRYRVAARTSNTMDSSAGNIGFRCAADIEMEESI</sequence>
<dbReference type="InterPro" id="IPR005532">
    <property type="entry name" value="SUMF_dom"/>
</dbReference>
<reference evidence="3" key="1">
    <citation type="journal article" date="2019" name="Int. J. Syst. Evol. Microbiol.">
        <title>The Global Catalogue of Microorganisms (GCM) 10K type strain sequencing project: providing services to taxonomists for standard genome sequencing and annotation.</title>
        <authorList>
            <consortium name="The Broad Institute Genomics Platform"/>
            <consortium name="The Broad Institute Genome Sequencing Center for Infectious Disease"/>
            <person name="Wu L."/>
            <person name="Ma J."/>
        </authorList>
    </citation>
    <scope>NUCLEOTIDE SEQUENCE [LARGE SCALE GENOMIC DNA]</scope>
    <source>
        <strain evidence="3">CCM 320</strain>
    </source>
</reference>
<protein>
    <submittedName>
        <fullName evidence="2">Formylglycine-generating enzyme family protein</fullName>
    </submittedName>
</protein>
<dbReference type="EMBL" id="JBHRUJ010000004">
    <property type="protein sequence ID" value="MFC3210301.1"/>
    <property type="molecule type" value="Genomic_DNA"/>
</dbReference>
<dbReference type="Pfam" id="PF03781">
    <property type="entry name" value="FGE-sulfatase"/>
    <property type="match status" value="1"/>
</dbReference>